<protein>
    <recommendedName>
        <fullName evidence="1">NADP-dependent oxidoreductase domain-containing protein</fullName>
    </recommendedName>
</protein>
<reference evidence="2 3" key="1">
    <citation type="journal article" date="2021" name="BMC Genomics">
        <title>Datura genome reveals duplications of psychoactive alkaloid biosynthetic genes and high mutation rate following tissue culture.</title>
        <authorList>
            <person name="Rajewski A."/>
            <person name="Carter-House D."/>
            <person name="Stajich J."/>
            <person name="Litt A."/>
        </authorList>
    </citation>
    <scope>NUCLEOTIDE SEQUENCE [LARGE SCALE GENOMIC DNA]</scope>
    <source>
        <strain evidence="2">AR-01</strain>
    </source>
</reference>
<dbReference type="PROSITE" id="PS00062">
    <property type="entry name" value="ALDOKETO_REDUCTASE_2"/>
    <property type="match status" value="1"/>
</dbReference>
<dbReference type="InterPro" id="IPR018170">
    <property type="entry name" value="Aldo/ket_reductase_CS"/>
</dbReference>
<dbReference type="InterPro" id="IPR020471">
    <property type="entry name" value="AKR"/>
</dbReference>
<organism evidence="2 3">
    <name type="scientific">Datura stramonium</name>
    <name type="common">Jimsonweed</name>
    <name type="synonym">Common thornapple</name>
    <dbReference type="NCBI Taxonomy" id="4076"/>
    <lineage>
        <taxon>Eukaryota</taxon>
        <taxon>Viridiplantae</taxon>
        <taxon>Streptophyta</taxon>
        <taxon>Embryophyta</taxon>
        <taxon>Tracheophyta</taxon>
        <taxon>Spermatophyta</taxon>
        <taxon>Magnoliopsida</taxon>
        <taxon>eudicotyledons</taxon>
        <taxon>Gunneridae</taxon>
        <taxon>Pentapetalae</taxon>
        <taxon>asterids</taxon>
        <taxon>lamiids</taxon>
        <taxon>Solanales</taxon>
        <taxon>Solanaceae</taxon>
        <taxon>Solanoideae</taxon>
        <taxon>Datureae</taxon>
        <taxon>Datura</taxon>
    </lineage>
</organism>
<dbReference type="EMBL" id="JACEIK010002221">
    <property type="protein sequence ID" value="MCD9559793.1"/>
    <property type="molecule type" value="Genomic_DNA"/>
</dbReference>
<dbReference type="PANTHER" id="PTHR11732">
    <property type="entry name" value="ALDO/KETO REDUCTASE"/>
    <property type="match status" value="1"/>
</dbReference>
<proteinExistence type="predicted"/>
<comment type="caution">
    <text evidence="2">The sequence shown here is derived from an EMBL/GenBank/DDBJ whole genome shotgun (WGS) entry which is preliminary data.</text>
</comment>
<accession>A0ABS8UN94</accession>
<sequence length="121" mass="13535">MKNGSEQEIKLVKEDVIPFDMKGKWEAMVECHKLGLAKSIGVCNFSCTKLSQLLAHATIPPVVNQFQALRSVHCGNFFYFLNFSGVIVLDTLKVCFKLFDFCIVLHIGVKRGSLGLIARLM</sequence>
<evidence type="ECO:0000313" key="2">
    <source>
        <dbReference type="EMBL" id="MCD9559793.1"/>
    </source>
</evidence>
<dbReference type="Pfam" id="PF00248">
    <property type="entry name" value="Aldo_ket_red"/>
    <property type="match status" value="1"/>
</dbReference>
<feature type="domain" description="NADP-dependent oxidoreductase" evidence="1">
    <location>
        <begin position="22"/>
        <end position="67"/>
    </location>
</feature>
<dbReference type="InterPro" id="IPR023210">
    <property type="entry name" value="NADP_OxRdtase_dom"/>
</dbReference>
<name>A0ABS8UN94_DATST</name>
<dbReference type="Proteomes" id="UP000823775">
    <property type="component" value="Unassembled WGS sequence"/>
</dbReference>
<evidence type="ECO:0000259" key="1">
    <source>
        <dbReference type="Pfam" id="PF00248"/>
    </source>
</evidence>
<evidence type="ECO:0000313" key="3">
    <source>
        <dbReference type="Proteomes" id="UP000823775"/>
    </source>
</evidence>
<dbReference type="SUPFAM" id="SSF51430">
    <property type="entry name" value="NAD(P)-linked oxidoreductase"/>
    <property type="match status" value="1"/>
</dbReference>
<keyword evidence="3" id="KW-1185">Reference proteome</keyword>
<dbReference type="InterPro" id="IPR036812">
    <property type="entry name" value="NAD(P)_OxRdtase_dom_sf"/>
</dbReference>
<gene>
    <name evidence="2" type="ORF">HAX54_018092</name>
</gene>
<dbReference type="Gene3D" id="3.20.20.100">
    <property type="entry name" value="NADP-dependent oxidoreductase domain"/>
    <property type="match status" value="1"/>
</dbReference>